<dbReference type="InterPro" id="IPR029205">
    <property type="entry name" value="Clathrin-bd"/>
</dbReference>
<protein>
    <submittedName>
        <fullName evidence="3">Aftiphilin</fullName>
    </submittedName>
</protein>
<feature type="compositionally biased region" description="Polar residues" evidence="1">
    <location>
        <begin position="681"/>
        <end position="694"/>
    </location>
</feature>
<dbReference type="GO" id="GO:0030121">
    <property type="term" value="C:AP-1 adaptor complex"/>
    <property type="evidence" value="ECO:0007669"/>
    <property type="project" value="TreeGrafter"/>
</dbReference>
<dbReference type="InterPro" id="IPR046359">
    <property type="entry name" value="Aftin-like"/>
</dbReference>
<dbReference type="Pfam" id="PF15045">
    <property type="entry name" value="Clathrin_bdg"/>
    <property type="match status" value="1"/>
</dbReference>
<feature type="region of interest" description="Disordered" evidence="1">
    <location>
        <begin position="139"/>
        <end position="229"/>
    </location>
</feature>
<feature type="compositionally biased region" description="Acidic residues" evidence="1">
    <location>
        <begin position="592"/>
        <end position="604"/>
    </location>
</feature>
<feature type="region of interest" description="Disordered" evidence="1">
    <location>
        <begin position="866"/>
        <end position="886"/>
    </location>
</feature>
<feature type="compositionally biased region" description="Polar residues" evidence="1">
    <location>
        <begin position="139"/>
        <end position="158"/>
    </location>
</feature>
<evidence type="ECO:0000259" key="2">
    <source>
        <dbReference type="Pfam" id="PF15045"/>
    </source>
</evidence>
<dbReference type="Proteomes" id="UP000762676">
    <property type="component" value="Unassembled WGS sequence"/>
</dbReference>
<feature type="compositionally biased region" description="Low complexity" evidence="1">
    <location>
        <begin position="208"/>
        <end position="221"/>
    </location>
</feature>
<dbReference type="AlphaFoldDB" id="A0AAV4FUT6"/>
<reference evidence="3 4" key="1">
    <citation type="journal article" date="2021" name="Elife">
        <title>Chloroplast acquisition without the gene transfer in kleptoplastic sea slugs, Plakobranchus ocellatus.</title>
        <authorList>
            <person name="Maeda T."/>
            <person name="Takahashi S."/>
            <person name="Yoshida T."/>
            <person name="Shimamura S."/>
            <person name="Takaki Y."/>
            <person name="Nagai Y."/>
            <person name="Toyoda A."/>
            <person name="Suzuki Y."/>
            <person name="Arimoto A."/>
            <person name="Ishii H."/>
            <person name="Satoh N."/>
            <person name="Nishiyama T."/>
            <person name="Hasebe M."/>
            <person name="Maruyama T."/>
            <person name="Minagawa J."/>
            <person name="Obokata J."/>
            <person name="Shigenobu S."/>
        </authorList>
    </citation>
    <scope>NUCLEOTIDE SEQUENCE [LARGE SCALE GENOMIC DNA]</scope>
</reference>
<feature type="region of interest" description="Disordered" evidence="1">
    <location>
        <begin position="1"/>
        <end position="115"/>
    </location>
</feature>
<accession>A0AAV4FUT6</accession>
<feature type="region of interest" description="Disordered" evidence="1">
    <location>
        <begin position="266"/>
        <end position="328"/>
    </location>
</feature>
<evidence type="ECO:0000313" key="4">
    <source>
        <dbReference type="Proteomes" id="UP000762676"/>
    </source>
</evidence>
<feature type="compositionally biased region" description="Basic and acidic residues" evidence="1">
    <location>
        <begin position="642"/>
        <end position="651"/>
    </location>
</feature>
<feature type="domain" description="Aftiphilin clathrin-binding box" evidence="2">
    <location>
        <begin position="806"/>
        <end position="862"/>
    </location>
</feature>
<feature type="compositionally biased region" description="Polar residues" evidence="1">
    <location>
        <begin position="267"/>
        <end position="287"/>
    </location>
</feature>
<feature type="compositionally biased region" description="Polar residues" evidence="1">
    <location>
        <begin position="166"/>
        <end position="207"/>
    </location>
</feature>
<comment type="caution">
    <text evidence="3">The sequence shown here is derived from an EMBL/GenBank/DDBJ whole genome shotgun (WGS) entry which is preliminary data.</text>
</comment>
<feature type="compositionally biased region" description="Low complexity" evidence="1">
    <location>
        <begin position="666"/>
        <end position="676"/>
    </location>
</feature>
<feature type="compositionally biased region" description="Polar residues" evidence="1">
    <location>
        <begin position="301"/>
        <end position="317"/>
    </location>
</feature>
<feature type="compositionally biased region" description="Polar residues" evidence="1">
    <location>
        <begin position="56"/>
        <end position="67"/>
    </location>
</feature>
<dbReference type="PANTHER" id="PTHR16156">
    <property type="entry name" value="AFTIPHILIN A-RELATED"/>
    <property type="match status" value="1"/>
</dbReference>
<evidence type="ECO:0000313" key="3">
    <source>
        <dbReference type="EMBL" id="GFR76824.1"/>
    </source>
</evidence>
<feature type="compositionally biased region" description="Polar residues" evidence="1">
    <location>
        <begin position="364"/>
        <end position="382"/>
    </location>
</feature>
<sequence>MSNIIPIVSSSPPPFDDDGGWDDEDDDFGNFASAPNSDSPEKGGNSFAENDLFEVNWSSTDTFQNAEESSDNKSGHEITSSPVNFPTGEPPGFHEVANSESSKPIEKHKQCHKASNLELNVSPRILGKREESLHTNIYQISSSDIHNSATDAVPTSDSFDGPEPESCNTGQENNSELPNTGENETSPTSKITESVVSNASITDSGVFSSDLSPSSYPESSSTVQNGCDIHTSPDSYVSVTAEMSNNVCNGDFSDEGHQTCLEETQAKNESIQNEETVPSSPSHNCDSGENDDCGWGDFNEADSNTSIDKENMPSSAFDSHEHSTSTCDQNDKYVNLNEFTQDSVSAVNSSLNGYGTPDEETKQPSHLASIRSSNSVYNNDTNSPRDNECDPITKNEQEVQSDGVLQNKEDNRMFEAASVELQKAAENCQSDLQADFFSSSSTHGSSLPNDERYNAFDELKEDTNYTSGVKDKEMDSNHDYLAEERHISTNNDDVEKAEHKSTLNDCDNVSEKTDDNCLSKHKVGDPTTSPHIEKNDDWVDCEFVQENVGIDVVKDTKADDDLDYTEFGSFGKKSNNLSEEVTPITFRTSVCESDEDEKKEDIDQESPPPFDEVDDEFGDFGDFSSMPAAGLSGGADDYGDFDPGRKKEPEKPSGSVGDDDDDFGDFGDASGDQDGGWANFGNHSVPASESQPESSNKDHMPSIPHAVTAASQGKSKIAFALEKCFPVGMDTPPPAFTTGSSQLRMEETVSNTNSSTLDPEKSDVLPEEEVTALDVVVELGMANPQEAKQQTWTVVQHPAKKDPRVRVWGQMKDVDACHALGYAWPTSHCSQEVFSTLHIDTQNILFTQKKQAVPFFASGLGILEPTRGGSSPAEAKKEKISGLGSPLQPTLLDTTASSKQPQALPAQDIPPVDFDWSVSGLTNPLTANTLDLDFLVVQGSDSCEKTSVFKSDSEAGGSTQPGLQPLEEMLKKSTPTAKLTTLEVLSPEAQSILTKMPDLSFMQSKVLMFPIKQ</sequence>
<dbReference type="GO" id="GO:0030276">
    <property type="term" value="F:clathrin binding"/>
    <property type="evidence" value="ECO:0007669"/>
    <property type="project" value="InterPro"/>
</dbReference>
<feature type="region of interest" description="Disordered" evidence="1">
    <location>
        <begin position="570"/>
        <end position="703"/>
    </location>
</feature>
<proteinExistence type="predicted"/>
<feature type="compositionally biased region" description="Polar residues" evidence="1">
    <location>
        <begin position="572"/>
        <end position="591"/>
    </location>
</feature>
<dbReference type="GO" id="GO:0032588">
    <property type="term" value="C:trans-Golgi network membrane"/>
    <property type="evidence" value="ECO:0007669"/>
    <property type="project" value="InterPro"/>
</dbReference>
<dbReference type="PANTHER" id="PTHR16156:SF10">
    <property type="entry name" value="AFTIPHILIN-RELATED"/>
    <property type="match status" value="1"/>
</dbReference>
<feature type="region of interest" description="Disordered" evidence="1">
    <location>
        <begin position="348"/>
        <end position="391"/>
    </location>
</feature>
<gene>
    <name evidence="3" type="ORF">ElyMa_003952400</name>
</gene>
<name>A0AAV4FUT6_9GAST</name>
<dbReference type="EMBL" id="BMAT01008046">
    <property type="protein sequence ID" value="GFR76824.1"/>
    <property type="molecule type" value="Genomic_DNA"/>
</dbReference>
<keyword evidence="4" id="KW-1185">Reference proteome</keyword>
<feature type="compositionally biased region" description="Acidic residues" evidence="1">
    <location>
        <begin position="15"/>
        <end position="28"/>
    </location>
</feature>
<organism evidence="3 4">
    <name type="scientific">Elysia marginata</name>
    <dbReference type="NCBI Taxonomy" id="1093978"/>
    <lineage>
        <taxon>Eukaryota</taxon>
        <taxon>Metazoa</taxon>
        <taxon>Spiralia</taxon>
        <taxon>Lophotrochozoa</taxon>
        <taxon>Mollusca</taxon>
        <taxon>Gastropoda</taxon>
        <taxon>Heterobranchia</taxon>
        <taxon>Euthyneura</taxon>
        <taxon>Panpulmonata</taxon>
        <taxon>Sacoglossa</taxon>
        <taxon>Placobranchoidea</taxon>
        <taxon>Plakobranchidae</taxon>
        <taxon>Elysia</taxon>
    </lineage>
</organism>
<evidence type="ECO:0000256" key="1">
    <source>
        <dbReference type="SAM" id="MobiDB-lite"/>
    </source>
</evidence>